<comment type="cofactor">
    <cofactor evidence="13">
        <name>Zn(2+)</name>
        <dbReference type="ChEBI" id="CHEBI:29105"/>
    </cofactor>
    <text evidence="13">Binds 2 Zn(2+) ions per monomer.</text>
</comment>
<dbReference type="Gene3D" id="2.10.230.10">
    <property type="entry name" value="Heat shock protein DnaJ, cysteine-rich domain"/>
    <property type="match status" value="1"/>
</dbReference>
<keyword evidence="4 13" id="KW-0235">DNA replication</keyword>
<dbReference type="PROSITE" id="PS51188">
    <property type="entry name" value="ZF_CR"/>
    <property type="match status" value="1"/>
</dbReference>
<dbReference type="PANTHER" id="PTHR43096">
    <property type="entry name" value="DNAJ HOMOLOG 1, MITOCHONDRIAL-RELATED"/>
    <property type="match status" value="1"/>
</dbReference>
<dbReference type="InterPro" id="IPR001305">
    <property type="entry name" value="HSP_DnaJ_Cys-rich_dom"/>
</dbReference>
<dbReference type="FunFam" id="2.10.230.10:FF:000002">
    <property type="entry name" value="Molecular chaperone DnaJ"/>
    <property type="match status" value="1"/>
</dbReference>
<evidence type="ECO:0000256" key="10">
    <source>
        <dbReference type="ARBA" id="ARBA00023186"/>
    </source>
</evidence>
<dbReference type="FunFam" id="1.10.287.110:FF:000031">
    <property type="entry name" value="Molecular chaperone DnaJ"/>
    <property type="match status" value="1"/>
</dbReference>
<name>A0A5Q2MYC3_9FIRM</name>
<feature type="binding site" evidence="13">
    <location>
        <position position="200"/>
    </location>
    <ligand>
        <name>Zn(2+)</name>
        <dbReference type="ChEBI" id="CHEBI:29105"/>
        <label>1</label>
    </ligand>
</feature>
<dbReference type="InterPro" id="IPR012724">
    <property type="entry name" value="DnaJ"/>
</dbReference>
<dbReference type="GO" id="GO:0042026">
    <property type="term" value="P:protein refolding"/>
    <property type="evidence" value="ECO:0007669"/>
    <property type="project" value="TreeGrafter"/>
</dbReference>
<dbReference type="PROSITE" id="PS50076">
    <property type="entry name" value="DNAJ_2"/>
    <property type="match status" value="1"/>
</dbReference>
<keyword evidence="8 13" id="KW-0862">Zinc</keyword>
<dbReference type="GO" id="GO:0006260">
    <property type="term" value="P:DNA replication"/>
    <property type="evidence" value="ECO:0007669"/>
    <property type="project" value="UniProtKB-KW"/>
</dbReference>
<dbReference type="SUPFAM" id="SSF57938">
    <property type="entry name" value="DnaJ/Hsp40 cysteine-rich domain"/>
    <property type="match status" value="1"/>
</dbReference>
<keyword evidence="6 13" id="KW-0677">Repeat</keyword>
<dbReference type="InterPro" id="IPR036410">
    <property type="entry name" value="HSP_DnaJ_Cys-rich_dom_sf"/>
</dbReference>
<dbReference type="CDD" id="cd10747">
    <property type="entry name" value="DnaJ_C"/>
    <property type="match status" value="1"/>
</dbReference>
<feature type="domain" description="J" evidence="15">
    <location>
        <begin position="5"/>
        <end position="70"/>
    </location>
</feature>
<evidence type="ECO:0000256" key="13">
    <source>
        <dbReference type="HAMAP-Rule" id="MF_01152"/>
    </source>
</evidence>
<dbReference type="SUPFAM" id="SSF46565">
    <property type="entry name" value="Chaperone J-domain"/>
    <property type="match status" value="1"/>
</dbReference>
<evidence type="ECO:0000256" key="1">
    <source>
        <dbReference type="ARBA" id="ARBA00004496"/>
    </source>
</evidence>
<evidence type="ECO:0000256" key="12">
    <source>
        <dbReference type="ARBA" id="ARBA00067609"/>
    </source>
</evidence>
<evidence type="ECO:0000313" key="17">
    <source>
        <dbReference type="EMBL" id="QGG47904.1"/>
    </source>
</evidence>
<dbReference type="GO" id="GO:0008270">
    <property type="term" value="F:zinc ion binding"/>
    <property type="evidence" value="ECO:0007669"/>
    <property type="project" value="UniProtKB-UniRule"/>
</dbReference>
<dbReference type="SUPFAM" id="SSF49493">
    <property type="entry name" value="HSP40/DnaJ peptide-binding domain"/>
    <property type="match status" value="2"/>
</dbReference>
<dbReference type="Pfam" id="PF00226">
    <property type="entry name" value="DnaJ"/>
    <property type="match status" value="1"/>
</dbReference>
<evidence type="ECO:0000256" key="14">
    <source>
        <dbReference type="PROSITE-ProRule" id="PRU00546"/>
    </source>
</evidence>
<dbReference type="CDD" id="cd10719">
    <property type="entry name" value="DnaJ_zf"/>
    <property type="match status" value="1"/>
</dbReference>
<keyword evidence="18" id="KW-1185">Reference proteome</keyword>
<evidence type="ECO:0000256" key="4">
    <source>
        <dbReference type="ARBA" id="ARBA00022705"/>
    </source>
</evidence>
<comment type="similarity">
    <text evidence="11 13">Belongs to the DnaJ family.</text>
</comment>
<evidence type="ECO:0000256" key="9">
    <source>
        <dbReference type="ARBA" id="ARBA00023016"/>
    </source>
</evidence>
<dbReference type="EMBL" id="CP045875">
    <property type="protein sequence ID" value="QGG47904.1"/>
    <property type="molecule type" value="Genomic_DNA"/>
</dbReference>
<dbReference type="GO" id="GO:0009408">
    <property type="term" value="P:response to heat"/>
    <property type="evidence" value="ECO:0007669"/>
    <property type="project" value="InterPro"/>
</dbReference>
<keyword evidence="7 13" id="KW-0863">Zinc-finger</keyword>
<feature type="repeat" description="CXXCXGXG motif" evidence="13">
    <location>
        <begin position="160"/>
        <end position="167"/>
    </location>
</feature>
<dbReference type="GO" id="GO:0051082">
    <property type="term" value="F:unfolded protein binding"/>
    <property type="evidence" value="ECO:0007669"/>
    <property type="project" value="UniProtKB-UniRule"/>
</dbReference>
<comment type="subunit">
    <text evidence="2 13">Homodimer.</text>
</comment>
<keyword evidence="9 13" id="KW-0346">Stress response</keyword>
<keyword evidence="10 13" id="KW-0143">Chaperone</keyword>
<dbReference type="SMART" id="SM00271">
    <property type="entry name" value="DnaJ"/>
    <property type="match status" value="1"/>
</dbReference>
<feature type="binding site" evidence="13">
    <location>
        <position position="189"/>
    </location>
    <ligand>
        <name>Zn(2+)</name>
        <dbReference type="ChEBI" id="CHEBI:29105"/>
        <label>2</label>
    </ligand>
</feature>
<evidence type="ECO:0000259" key="15">
    <source>
        <dbReference type="PROSITE" id="PS50076"/>
    </source>
</evidence>
<comment type="function">
    <text evidence="13">Participates actively in the response to hyperosmotic and heat shock by preventing the aggregation of stress-denatured proteins and by disaggregating proteins, also in an autonomous, DnaK-independent fashion. Unfolded proteins bind initially to DnaJ; upon interaction with the DnaJ-bound protein, DnaK hydrolyzes its bound ATP, resulting in the formation of a stable complex. GrpE releases ADP from DnaK; ATP binding to DnaK triggers the release of the substrate protein, thus completing the reaction cycle. Several rounds of ATP-dependent interactions between DnaJ, DnaK and GrpE are required for fully efficient folding. Also involved, together with DnaK and GrpE, in the DNA replication of plasmids through activation of initiation proteins.</text>
</comment>
<feature type="repeat" description="CXXCXGXG motif" evidence="13">
    <location>
        <begin position="200"/>
        <end position="207"/>
    </location>
</feature>
<feature type="repeat" description="CXXCXGXG motif" evidence="13">
    <location>
        <begin position="143"/>
        <end position="150"/>
    </location>
</feature>
<feature type="binding site" evidence="13">
    <location>
        <position position="203"/>
    </location>
    <ligand>
        <name>Zn(2+)</name>
        <dbReference type="ChEBI" id="CHEBI:29105"/>
        <label>1</label>
    </ligand>
</feature>
<evidence type="ECO:0000256" key="8">
    <source>
        <dbReference type="ARBA" id="ARBA00022833"/>
    </source>
</evidence>
<dbReference type="Proteomes" id="UP000366051">
    <property type="component" value="Chromosome"/>
</dbReference>
<dbReference type="CDD" id="cd06257">
    <property type="entry name" value="DnaJ"/>
    <property type="match status" value="1"/>
</dbReference>
<feature type="binding site" evidence="13">
    <location>
        <position position="186"/>
    </location>
    <ligand>
        <name>Zn(2+)</name>
        <dbReference type="ChEBI" id="CHEBI:29105"/>
        <label>2</label>
    </ligand>
</feature>
<dbReference type="NCBIfam" id="TIGR02349">
    <property type="entry name" value="DnaJ_bact"/>
    <property type="match status" value="1"/>
</dbReference>
<dbReference type="KEGG" id="hcv:FTV88_1806"/>
<dbReference type="FunFam" id="2.60.260.20:FF:000009">
    <property type="entry name" value="Putative Mitochondrial DnaJ chaperone"/>
    <property type="match status" value="1"/>
</dbReference>
<dbReference type="Pfam" id="PF00684">
    <property type="entry name" value="DnaJ_CXXCXGXG"/>
    <property type="match status" value="1"/>
</dbReference>
<dbReference type="FunFam" id="2.60.260.20:FF:000004">
    <property type="entry name" value="Molecular chaperone DnaJ"/>
    <property type="match status" value="1"/>
</dbReference>
<evidence type="ECO:0000256" key="5">
    <source>
        <dbReference type="ARBA" id="ARBA00022723"/>
    </source>
</evidence>
<dbReference type="PANTHER" id="PTHR43096:SF48">
    <property type="entry name" value="CHAPERONE PROTEIN DNAJ"/>
    <property type="match status" value="1"/>
</dbReference>
<dbReference type="Gene3D" id="1.10.287.110">
    <property type="entry name" value="DnaJ domain"/>
    <property type="match status" value="1"/>
</dbReference>
<keyword evidence="3 13" id="KW-0963">Cytoplasm</keyword>
<dbReference type="GO" id="GO:0005737">
    <property type="term" value="C:cytoplasm"/>
    <property type="evidence" value="ECO:0007669"/>
    <property type="project" value="UniProtKB-SubCell"/>
</dbReference>
<dbReference type="GO" id="GO:0031072">
    <property type="term" value="F:heat shock protein binding"/>
    <property type="evidence" value="ECO:0007669"/>
    <property type="project" value="InterPro"/>
</dbReference>
<feature type="binding site" evidence="13">
    <location>
        <position position="146"/>
    </location>
    <ligand>
        <name>Zn(2+)</name>
        <dbReference type="ChEBI" id="CHEBI:29105"/>
        <label>1</label>
    </ligand>
</feature>
<organism evidence="17 18">
    <name type="scientific">Heliorestis convoluta</name>
    <dbReference type="NCBI Taxonomy" id="356322"/>
    <lineage>
        <taxon>Bacteria</taxon>
        <taxon>Bacillati</taxon>
        <taxon>Bacillota</taxon>
        <taxon>Clostridia</taxon>
        <taxon>Eubacteriales</taxon>
        <taxon>Heliobacteriaceae</taxon>
        <taxon>Heliorestis</taxon>
    </lineage>
</organism>
<comment type="subcellular location">
    <subcellularLocation>
        <location evidence="1 13">Cytoplasm</location>
    </subcellularLocation>
</comment>
<dbReference type="PRINTS" id="PR00625">
    <property type="entry name" value="JDOMAIN"/>
</dbReference>
<dbReference type="InterPro" id="IPR001623">
    <property type="entry name" value="DnaJ_domain"/>
</dbReference>
<dbReference type="Gene3D" id="2.60.260.20">
    <property type="entry name" value="Urease metallochaperone UreE, N-terminal domain"/>
    <property type="match status" value="2"/>
</dbReference>
<evidence type="ECO:0000256" key="3">
    <source>
        <dbReference type="ARBA" id="ARBA00022490"/>
    </source>
</evidence>
<dbReference type="InterPro" id="IPR036869">
    <property type="entry name" value="J_dom_sf"/>
</dbReference>
<evidence type="ECO:0000256" key="11">
    <source>
        <dbReference type="ARBA" id="ARBA00061004"/>
    </source>
</evidence>
<evidence type="ECO:0000259" key="16">
    <source>
        <dbReference type="PROSITE" id="PS51188"/>
    </source>
</evidence>
<dbReference type="InterPro" id="IPR008971">
    <property type="entry name" value="HSP40/DnaJ_pept-bd"/>
</dbReference>
<sequence length="373" mass="41220">MSKRDYYEVLGISKDASESDIKKAYRKLLKQYHPDVHPNKEEAEVKIKEINEAYEVLSDPDKRARYDQFGHMGPGGGFEYGGMGSDMSGFGDIFDMFFGGGFGGNQRRGPQRGADLRFNLRISFEEAAFGLEKEVEIARMESCEICDGSGAEPGTTATTCPTCKGTGRVATVKKTFLGQVQTVSTCSTCRGEGKVISKPCKHCSGQGKVRKYRRIKVNVPGGVDTGNRIRVQNEGEAGTQGGPPGDLYVFIEVEPHPFFEREQDDVICQVPITIVQAALGDEVEVPTLDGKVIVKVPEGTQNGAIIRIRNKGIKRLRGTGRGDQKIQIKVSIPTNLSEKQKELLRNFGRTLNRDNMNTDKEKSFFEKVKDAFM</sequence>
<dbReference type="HAMAP" id="MF_01152">
    <property type="entry name" value="DnaJ"/>
    <property type="match status" value="1"/>
</dbReference>
<feature type="binding site" evidence="13">
    <location>
        <position position="163"/>
    </location>
    <ligand>
        <name>Zn(2+)</name>
        <dbReference type="ChEBI" id="CHEBI:29105"/>
        <label>2</label>
    </ligand>
</feature>
<evidence type="ECO:0000256" key="7">
    <source>
        <dbReference type="ARBA" id="ARBA00022771"/>
    </source>
</evidence>
<reference evidence="18" key="1">
    <citation type="submission" date="2019-11" db="EMBL/GenBank/DDBJ databases">
        <title>Genome sequence of Heliorestis convoluta strain HH, an alkaliphilic and minimalistic phototrophic bacterium from a soda lake in Egypt.</title>
        <authorList>
            <person name="Dewey E.D."/>
            <person name="Stokes L.M."/>
            <person name="Burchell B.M."/>
            <person name="Shaffer K.N."/>
            <person name="Huntington A.M."/>
            <person name="Baker J.M."/>
            <person name="Nadendla S."/>
            <person name="Giglio M.G."/>
            <person name="Touchman J.W."/>
            <person name="Blankenship R.E."/>
            <person name="Madigan M.T."/>
            <person name="Sattley W.M."/>
        </authorList>
    </citation>
    <scope>NUCLEOTIDE SEQUENCE [LARGE SCALE GENOMIC DNA]</scope>
    <source>
        <strain evidence="18">HH</strain>
    </source>
</reference>
<evidence type="ECO:0000313" key="18">
    <source>
        <dbReference type="Proteomes" id="UP000366051"/>
    </source>
</evidence>
<feature type="binding site" evidence="13">
    <location>
        <position position="143"/>
    </location>
    <ligand>
        <name>Zn(2+)</name>
        <dbReference type="ChEBI" id="CHEBI:29105"/>
        <label>1</label>
    </ligand>
</feature>
<dbReference type="Pfam" id="PF01556">
    <property type="entry name" value="DnaJ_C"/>
    <property type="match status" value="1"/>
</dbReference>
<dbReference type="RefSeq" id="WP_153725198.1">
    <property type="nucleotide sequence ID" value="NZ_CP045875.1"/>
</dbReference>
<feature type="repeat" description="CXXCXGXG motif" evidence="13">
    <location>
        <begin position="186"/>
        <end position="193"/>
    </location>
</feature>
<feature type="domain" description="CR-type" evidence="16">
    <location>
        <begin position="130"/>
        <end position="212"/>
    </location>
</feature>
<dbReference type="GO" id="GO:0005524">
    <property type="term" value="F:ATP binding"/>
    <property type="evidence" value="ECO:0007669"/>
    <property type="project" value="InterPro"/>
</dbReference>
<comment type="domain">
    <text evidence="13">The J domain is necessary and sufficient to stimulate DnaK ATPase activity. Zinc center 1 plays an important role in the autonomous, DnaK-independent chaperone activity of DnaJ. Zinc center 2 is essential for interaction with DnaK and for DnaJ activity.</text>
</comment>
<feature type="zinc finger region" description="CR-type" evidence="14">
    <location>
        <begin position="130"/>
        <end position="212"/>
    </location>
</feature>
<dbReference type="InterPro" id="IPR002939">
    <property type="entry name" value="DnaJ_C"/>
</dbReference>
<gene>
    <name evidence="13 17" type="primary">dnaJ</name>
    <name evidence="17" type="ORF">FTV88_1806</name>
</gene>
<evidence type="ECO:0000256" key="2">
    <source>
        <dbReference type="ARBA" id="ARBA00011738"/>
    </source>
</evidence>
<dbReference type="NCBIfam" id="NF008035">
    <property type="entry name" value="PRK10767.1"/>
    <property type="match status" value="1"/>
</dbReference>
<dbReference type="OrthoDB" id="9779889at2"/>
<dbReference type="AlphaFoldDB" id="A0A5Q2MYC3"/>
<keyword evidence="5 13" id="KW-0479">Metal-binding</keyword>
<protein>
    <recommendedName>
        <fullName evidence="12 13">Chaperone protein DnaJ</fullName>
    </recommendedName>
</protein>
<evidence type="ECO:0000256" key="6">
    <source>
        <dbReference type="ARBA" id="ARBA00022737"/>
    </source>
</evidence>
<proteinExistence type="inferred from homology"/>
<feature type="binding site" evidence="13">
    <location>
        <position position="160"/>
    </location>
    <ligand>
        <name>Zn(2+)</name>
        <dbReference type="ChEBI" id="CHEBI:29105"/>
        <label>2</label>
    </ligand>
</feature>
<accession>A0A5Q2MYC3</accession>